<dbReference type="Proteomes" id="UP001152795">
    <property type="component" value="Unassembled WGS sequence"/>
</dbReference>
<comment type="caution">
    <text evidence="1">The sequence shown here is derived from an EMBL/GenBank/DDBJ whole genome shotgun (WGS) entry which is preliminary data.</text>
</comment>
<sequence length="63" mass="6890">MSSHPLPSSPTSHEERCAEEYVNFVSMHAVPKTLTLEEIKEATKADITLQAAIQAVQTNVVIP</sequence>
<name>A0A7D9LY15_PARCT</name>
<evidence type="ECO:0000313" key="1">
    <source>
        <dbReference type="EMBL" id="CAB4041958.1"/>
    </source>
</evidence>
<feature type="non-terminal residue" evidence="1">
    <location>
        <position position="63"/>
    </location>
</feature>
<reference evidence="1" key="1">
    <citation type="submission" date="2020-04" db="EMBL/GenBank/DDBJ databases">
        <authorList>
            <person name="Alioto T."/>
            <person name="Alioto T."/>
            <person name="Gomez Garrido J."/>
        </authorList>
    </citation>
    <scope>NUCLEOTIDE SEQUENCE</scope>
    <source>
        <strain evidence="1">A484AB</strain>
    </source>
</reference>
<organism evidence="1 2">
    <name type="scientific">Paramuricea clavata</name>
    <name type="common">Red gorgonian</name>
    <name type="synonym">Violescent sea-whip</name>
    <dbReference type="NCBI Taxonomy" id="317549"/>
    <lineage>
        <taxon>Eukaryota</taxon>
        <taxon>Metazoa</taxon>
        <taxon>Cnidaria</taxon>
        <taxon>Anthozoa</taxon>
        <taxon>Octocorallia</taxon>
        <taxon>Malacalcyonacea</taxon>
        <taxon>Plexauridae</taxon>
        <taxon>Paramuricea</taxon>
    </lineage>
</organism>
<dbReference type="AlphaFoldDB" id="A0A7D9LY15"/>
<accession>A0A7D9LY15</accession>
<dbReference type="EMBL" id="CACRXK020029225">
    <property type="protein sequence ID" value="CAB4041958.1"/>
    <property type="molecule type" value="Genomic_DNA"/>
</dbReference>
<keyword evidence="2" id="KW-1185">Reference proteome</keyword>
<proteinExistence type="predicted"/>
<gene>
    <name evidence="1" type="ORF">PACLA_8A012066</name>
</gene>
<evidence type="ECO:0000313" key="2">
    <source>
        <dbReference type="Proteomes" id="UP001152795"/>
    </source>
</evidence>
<protein>
    <submittedName>
        <fullName evidence="1">Transposon Tf2-9 poly</fullName>
    </submittedName>
</protein>